<dbReference type="STRING" id="1560234.SP90_15070"/>
<comment type="caution">
    <text evidence="4">The sequence shown here is derived from an EMBL/GenBank/DDBJ whole genome shotgun (WGS) entry which is preliminary data.</text>
</comment>
<evidence type="ECO:0000256" key="2">
    <source>
        <dbReference type="RuleBase" id="RU003749"/>
    </source>
</evidence>
<dbReference type="PROSITE" id="PS50801">
    <property type="entry name" value="STAS"/>
    <property type="match status" value="1"/>
</dbReference>
<evidence type="ECO:0000313" key="4">
    <source>
        <dbReference type="EMBL" id="OBQ45975.1"/>
    </source>
</evidence>
<name>A0A1B7X9B9_9BACT</name>
<keyword evidence="5" id="KW-1185">Reference proteome</keyword>
<gene>
    <name evidence="4" type="ORF">SP90_15070</name>
</gene>
<evidence type="ECO:0000313" key="5">
    <source>
        <dbReference type="Proteomes" id="UP000091979"/>
    </source>
</evidence>
<dbReference type="PANTHER" id="PTHR33495">
    <property type="entry name" value="ANTI-SIGMA FACTOR ANTAGONIST TM_1081-RELATED-RELATED"/>
    <property type="match status" value="1"/>
</dbReference>
<dbReference type="PANTHER" id="PTHR33495:SF14">
    <property type="entry name" value="ANTI-SIGMA FACTOR ANTAGONIST"/>
    <property type="match status" value="1"/>
</dbReference>
<reference evidence="4 5" key="1">
    <citation type="submission" date="2015-01" db="EMBL/GenBank/DDBJ databases">
        <title>Desulfovibrio sp. JC271 draft genome sequence.</title>
        <authorList>
            <person name="Shivani Y."/>
            <person name="Subhash Y."/>
            <person name="Sasikala C."/>
            <person name="Ramana C.V."/>
        </authorList>
    </citation>
    <scope>NUCLEOTIDE SEQUENCE [LARGE SCALE GENOMIC DNA]</scope>
    <source>
        <strain evidence="4 5">JC271</strain>
    </source>
</reference>
<comment type="similarity">
    <text evidence="1 2">Belongs to the anti-sigma-factor antagonist family.</text>
</comment>
<protein>
    <recommendedName>
        <fullName evidence="2">Anti-sigma factor antagonist</fullName>
    </recommendedName>
</protein>
<dbReference type="InterPro" id="IPR003658">
    <property type="entry name" value="Anti-sigma_ant"/>
</dbReference>
<dbReference type="InterPro" id="IPR036513">
    <property type="entry name" value="STAS_dom_sf"/>
</dbReference>
<dbReference type="AlphaFoldDB" id="A0A1B7X9B9"/>
<dbReference type="GO" id="GO:0043856">
    <property type="term" value="F:anti-sigma factor antagonist activity"/>
    <property type="evidence" value="ECO:0007669"/>
    <property type="project" value="InterPro"/>
</dbReference>
<dbReference type="SUPFAM" id="SSF52091">
    <property type="entry name" value="SpoIIaa-like"/>
    <property type="match status" value="1"/>
</dbReference>
<evidence type="ECO:0000259" key="3">
    <source>
        <dbReference type="PROSITE" id="PS50801"/>
    </source>
</evidence>
<evidence type="ECO:0000256" key="1">
    <source>
        <dbReference type="ARBA" id="ARBA00009013"/>
    </source>
</evidence>
<dbReference type="Gene3D" id="3.30.750.24">
    <property type="entry name" value="STAS domain"/>
    <property type="match status" value="1"/>
</dbReference>
<dbReference type="NCBIfam" id="TIGR00377">
    <property type="entry name" value="ant_ant_sig"/>
    <property type="match status" value="1"/>
</dbReference>
<proteinExistence type="inferred from homology"/>
<feature type="domain" description="STAS" evidence="3">
    <location>
        <begin position="1"/>
        <end position="99"/>
    </location>
</feature>
<dbReference type="PATRIC" id="fig|1560234.3.peg.2297"/>
<dbReference type="EMBL" id="JXMS01000034">
    <property type="protein sequence ID" value="OBQ45975.1"/>
    <property type="molecule type" value="Genomic_DNA"/>
</dbReference>
<dbReference type="InterPro" id="IPR002645">
    <property type="entry name" value="STAS_dom"/>
</dbReference>
<accession>A0A1B7X9B9</accession>
<dbReference type="CDD" id="cd07043">
    <property type="entry name" value="STAS_anti-anti-sigma_factors"/>
    <property type="match status" value="1"/>
</dbReference>
<organism evidence="4 5">
    <name type="scientific">Halodesulfovibrio spirochaetisodalis</name>
    <dbReference type="NCBI Taxonomy" id="1560234"/>
    <lineage>
        <taxon>Bacteria</taxon>
        <taxon>Pseudomonadati</taxon>
        <taxon>Thermodesulfobacteriota</taxon>
        <taxon>Desulfovibrionia</taxon>
        <taxon>Desulfovibrionales</taxon>
        <taxon>Desulfovibrionaceae</taxon>
        <taxon>Halodesulfovibrio</taxon>
    </lineage>
</organism>
<dbReference type="Pfam" id="PF01740">
    <property type="entry name" value="STAS"/>
    <property type="match status" value="1"/>
</dbReference>
<sequence>MVVRVSGQLDVTSGNVFEKFLTTHIHSEKIAVVIDMRGVEYLSSAGLRSLLLLVKQSRQYGTQLFFCNLSSFVNEIFEVSGFSSLMTVFPSLGEAVRQVGMLR</sequence>
<dbReference type="Proteomes" id="UP000091979">
    <property type="component" value="Unassembled WGS sequence"/>
</dbReference>